<gene>
    <name evidence="3" type="ORF">GCM10007112_03200</name>
    <name evidence="2" type="ORF">Vsou_09820</name>
</gene>
<evidence type="ECO:0000313" key="5">
    <source>
        <dbReference type="Proteomes" id="UP001060771"/>
    </source>
</evidence>
<dbReference type="GeneID" id="76206530"/>
<evidence type="ECO:0000313" key="4">
    <source>
        <dbReference type="Proteomes" id="UP000657075"/>
    </source>
</evidence>
<dbReference type="Proteomes" id="UP001060771">
    <property type="component" value="Chromosome"/>
</dbReference>
<dbReference type="InterPro" id="IPR009081">
    <property type="entry name" value="PP-bd_ACP"/>
</dbReference>
<dbReference type="RefSeq" id="WP_188602405.1">
    <property type="nucleotide sequence ID" value="NZ_AP026830.1"/>
</dbReference>
<reference evidence="2" key="4">
    <citation type="journal article" date="2023" name="Microbiol. Resour. Announc.">
        <title>Complete Genome Sequence of Vulcanisaeta souniana Strain IC-059, a Hyperthermophilic Archaeon Isolated from Hot Spring Water in Japan.</title>
        <authorList>
            <person name="Kato S."/>
            <person name="Itoh T."/>
            <person name="Wu L."/>
            <person name="Ma J."/>
            <person name="Ohkuma M."/>
        </authorList>
    </citation>
    <scope>NUCLEOTIDE SEQUENCE</scope>
    <source>
        <strain evidence="2">JCM 11219</strain>
    </source>
</reference>
<dbReference type="OrthoDB" id="25924at2157"/>
<reference evidence="5" key="3">
    <citation type="submission" date="2022-09" db="EMBL/GenBank/DDBJ databases">
        <title>Complete genome sequence of Vulcanisaeta souniana.</title>
        <authorList>
            <person name="Kato S."/>
            <person name="Itoh T."/>
            <person name="Ohkuma M."/>
        </authorList>
    </citation>
    <scope>NUCLEOTIDE SEQUENCE [LARGE SCALE GENOMIC DNA]</scope>
    <source>
        <strain evidence="5">JCM 11219</strain>
    </source>
</reference>
<reference evidence="3" key="1">
    <citation type="journal article" date="2014" name="Int. J. Syst. Evol. Microbiol.">
        <title>Complete genome sequence of Corynebacterium casei LMG S-19264T (=DSM 44701T), isolated from a smear-ripened cheese.</title>
        <authorList>
            <consortium name="US DOE Joint Genome Institute (JGI-PGF)"/>
            <person name="Walter F."/>
            <person name="Albersmeier A."/>
            <person name="Kalinowski J."/>
            <person name="Ruckert C."/>
        </authorList>
    </citation>
    <scope>NUCLEOTIDE SEQUENCE</scope>
    <source>
        <strain evidence="3">JCM 11219</strain>
    </source>
</reference>
<name>A0A830ECN5_9CREN</name>
<proteinExistence type="predicted"/>
<reference evidence="3" key="2">
    <citation type="submission" date="2020-09" db="EMBL/GenBank/DDBJ databases">
        <authorList>
            <person name="Sun Q."/>
            <person name="Ohkuma M."/>
        </authorList>
    </citation>
    <scope>NUCLEOTIDE SEQUENCE</scope>
    <source>
        <strain evidence="3">JCM 11219</strain>
    </source>
</reference>
<dbReference type="PROSITE" id="PS50075">
    <property type="entry name" value="CARRIER"/>
    <property type="match status" value="1"/>
</dbReference>
<evidence type="ECO:0000313" key="2">
    <source>
        <dbReference type="EMBL" id="BDR91889.1"/>
    </source>
</evidence>
<evidence type="ECO:0000259" key="1">
    <source>
        <dbReference type="PROSITE" id="PS50075"/>
    </source>
</evidence>
<dbReference type="AlphaFoldDB" id="A0A830ECN5"/>
<keyword evidence="5" id="KW-1185">Reference proteome</keyword>
<evidence type="ECO:0000313" key="3">
    <source>
        <dbReference type="EMBL" id="GGI69568.1"/>
    </source>
</evidence>
<dbReference type="EMBL" id="BMNM01000001">
    <property type="protein sequence ID" value="GGI69568.1"/>
    <property type="molecule type" value="Genomic_DNA"/>
</dbReference>
<protein>
    <recommendedName>
        <fullName evidence="1">Carrier domain-containing protein</fullName>
    </recommendedName>
</protein>
<accession>A0A830ECN5</accession>
<organism evidence="3 4">
    <name type="scientific">Vulcanisaeta souniana JCM 11219</name>
    <dbReference type="NCBI Taxonomy" id="1293586"/>
    <lineage>
        <taxon>Archaea</taxon>
        <taxon>Thermoproteota</taxon>
        <taxon>Thermoprotei</taxon>
        <taxon>Thermoproteales</taxon>
        <taxon>Thermoproteaceae</taxon>
        <taxon>Vulcanisaeta</taxon>
    </lineage>
</organism>
<dbReference type="Proteomes" id="UP000657075">
    <property type="component" value="Unassembled WGS sequence"/>
</dbReference>
<feature type="domain" description="Carrier" evidence="1">
    <location>
        <begin position="1"/>
        <end position="43"/>
    </location>
</feature>
<dbReference type="EMBL" id="AP026830">
    <property type="protein sequence ID" value="BDR91889.1"/>
    <property type="molecule type" value="Genomic_DNA"/>
</dbReference>
<sequence>MDSSRFIELVLDLHNKYGSALGISDVYAYSTLGRVIKAVGTVIISPNSPMLFNKTPRTVSMYLMGNGTVLGLTDLPINTQGLTDCGGRRIEVTNDLYKPPSRLVAIDVTNCQNDTINLIKGVSRKYGINLEVWVANELSMENTKVVFRGSIKDLKHLVRIVIIMTTLTNTGINNNINSILQLINELMSKY</sequence>